<dbReference type="InterPro" id="IPR036590">
    <property type="entry name" value="SRAP-like"/>
</dbReference>
<evidence type="ECO:0008006" key="3">
    <source>
        <dbReference type="Google" id="ProtNLM"/>
    </source>
</evidence>
<dbReference type="SUPFAM" id="SSF143081">
    <property type="entry name" value="BB1717-like"/>
    <property type="match status" value="1"/>
</dbReference>
<feature type="region of interest" description="Disordered" evidence="1">
    <location>
        <begin position="44"/>
        <end position="63"/>
    </location>
</feature>
<accession>X1DUJ8</accession>
<proteinExistence type="predicted"/>
<protein>
    <recommendedName>
        <fullName evidence="3">SOS response-associated peptidase</fullName>
    </recommendedName>
</protein>
<comment type="caution">
    <text evidence="2">The sequence shown here is derived from an EMBL/GenBank/DDBJ whole genome shotgun (WGS) entry which is preliminary data.</text>
</comment>
<sequence>MTDIHDRMPVLLHGGDAHQWLAQGKLAAPPKLTKTAVSPRVNRIENDDPACLDPLPQTTFNFD</sequence>
<name>X1DUJ8_9ZZZZ</name>
<dbReference type="EMBL" id="BART01031211">
    <property type="protein sequence ID" value="GAH11910.1"/>
    <property type="molecule type" value="Genomic_DNA"/>
</dbReference>
<evidence type="ECO:0000313" key="2">
    <source>
        <dbReference type="EMBL" id="GAH11910.1"/>
    </source>
</evidence>
<gene>
    <name evidence="2" type="ORF">S01H4_54265</name>
</gene>
<organism evidence="2">
    <name type="scientific">marine sediment metagenome</name>
    <dbReference type="NCBI Taxonomy" id="412755"/>
    <lineage>
        <taxon>unclassified sequences</taxon>
        <taxon>metagenomes</taxon>
        <taxon>ecological metagenomes</taxon>
    </lineage>
</organism>
<dbReference type="Gene3D" id="3.90.1680.10">
    <property type="entry name" value="SOS response associated peptidase-like"/>
    <property type="match status" value="1"/>
</dbReference>
<dbReference type="AlphaFoldDB" id="X1DUJ8"/>
<evidence type="ECO:0000256" key="1">
    <source>
        <dbReference type="SAM" id="MobiDB-lite"/>
    </source>
</evidence>
<reference evidence="2" key="1">
    <citation type="journal article" date="2014" name="Front. Microbiol.">
        <title>High frequency of phylogenetically diverse reductive dehalogenase-homologous genes in deep subseafloor sedimentary metagenomes.</title>
        <authorList>
            <person name="Kawai M."/>
            <person name="Futagami T."/>
            <person name="Toyoda A."/>
            <person name="Takaki Y."/>
            <person name="Nishi S."/>
            <person name="Hori S."/>
            <person name="Arai W."/>
            <person name="Tsubouchi T."/>
            <person name="Morono Y."/>
            <person name="Uchiyama I."/>
            <person name="Ito T."/>
            <person name="Fujiyama A."/>
            <person name="Inagaki F."/>
            <person name="Takami H."/>
        </authorList>
    </citation>
    <scope>NUCLEOTIDE SEQUENCE</scope>
    <source>
        <strain evidence="2">Expedition CK06-06</strain>
    </source>
</reference>